<name>A0A919NAJ0_9ACTN</name>
<comment type="caution">
    <text evidence="1">The sequence shown here is derived from an EMBL/GenBank/DDBJ whole genome shotgun (WGS) entry which is preliminary data.</text>
</comment>
<protein>
    <submittedName>
        <fullName evidence="1">Uncharacterized protein</fullName>
    </submittedName>
</protein>
<dbReference type="Proteomes" id="UP000629619">
    <property type="component" value="Unassembled WGS sequence"/>
</dbReference>
<gene>
    <name evidence="1" type="ORF">Asi03nite_50810</name>
</gene>
<reference evidence="1" key="1">
    <citation type="submission" date="2021-01" db="EMBL/GenBank/DDBJ databases">
        <title>Whole genome shotgun sequence of Actinoplanes siamensis NBRC 109076.</title>
        <authorList>
            <person name="Komaki H."/>
            <person name="Tamura T."/>
        </authorList>
    </citation>
    <scope>NUCLEOTIDE SEQUENCE</scope>
    <source>
        <strain evidence="1">NBRC 109076</strain>
    </source>
</reference>
<evidence type="ECO:0000313" key="1">
    <source>
        <dbReference type="EMBL" id="GIF07543.1"/>
    </source>
</evidence>
<accession>A0A919NAJ0</accession>
<dbReference type="RefSeq" id="WP_203682942.1">
    <property type="nucleotide sequence ID" value="NZ_BOMW01000051.1"/>
</dbReference>
<dbReference type="EMBL" id="BOMW01000051">
    <property type="protein sequence ID" value="GIF07543.1"/>
    <property type="molecule type" value="Genomic_DNA"/>
</dbReference>
<evidence type="ECO:0000313" key="2">
    <source>
        <dbReference type="Proteomes" id="UP000629619"/>
    </source>
</evidence>
<organism evidence="1 2">
    <name type="scientific">Actinoplanes siamensis</name>
    <dbReference type="NCBI Taxonomy" id="1223317"/>
    <lineage>
        <taxon>Bacteria</taxon>
        <taxon>Bacillati</taxon>
        <taxon>Actinomycetota</taxon>
        <taxon>Actinomycetes</taxon>
        <taxon>Micromonosporales</taxon>
        <taxon>Micromonosporaceae</taxon>
        <taxon>Actinoplanes</taxon>
    </lineage>
</organism>
<proteinExistence type="predicted"/>
<keyword evidence="2" id="KW-1185">Reference proteome</keyword>
<dbReference type="AlphaFoldDB" id="A0A919NAJ0"/>
<sequence length="66" mass="7397">MVITAPEQLRARFRGQSTRIVLSTATRLRPATADDVEVFTSLSVLRELARRVRFLGTTRPQPLDAS</sequence>